<evidence type="ECO:0000313" key="9">
    <source>
        <dbReference type="EMBL" id="GBG26416.1"/>
    </source>
</evidence>
<dbReference type="AlphaFoldDB" id="A0A2R5G5V3"/>
<dbReference type="SMART" id="SM00320">
    <property type="entry name" value="WD40"/>
    <property type="match status" value="3"/>
</dbReference>
<name>A0A2R5G5V3_9STRA</name>
<accession>A0A2R5G5V3</accession>
<dbReference type="EMBL" id="BEYU01000020">
    <property type="protein sequence ID" value="GBG26416.1"/>
    <property type="molecule type" value="Genomic_DNA"/>
</dbReference>
<keyword evidence="4" id="KW-0378">Hydrolase</keyword>
<evidence type="ECO:0000256" key="3">
    <source>
        <dbReference type="ARBA" id="ARBA00022737"/>
    </source>
</evidence>
<comment type="similarity">
    <text evidence="5">Belongs to the DPH7 family.</text>
</comment>
<keyword evidence="9" id="KW-0808">Transferase</keyword>
<evidence type="ECO:0000256" key="1">
    <source>
        <dbReference type="ARBA" id="ARBA00005156"/>
    </source>
</evidence>
<proteinExistence type="inferred from homology"/>
<keyword evidence="2 8" id="KW-0853">WD repeat</keyword>
<organism evidence="9 10">
    <name type="scientific">Hondaea fermentalgiana</name>
    <dbReference type="NCBI Taxonomy" id="2315210"/>
    <lineage>
        <taxon>Eukaryota</taxon>
        <taxon>Sar</taxon>
        <taxon>Stramenopiles</taxon>
        <taxon>Bigyra</taxon>
        <taxon>Labyrinthulomycetes</taxon>
        <taxon>Thraustochytrida</taxon>
        <taxon>Thraustochytriidae</taxon>
        <taxon>Hondaea</taxon>
    </lineage>
</organism>
<protein>
    <recommendedName>
        <fullName evidence="6">methylated diphthine methylhydrolase</fullName>
        <ecNumber evidence="6">3.1.1.97</ecNumber>
    </recommendedName>
</protein>
<dbReference type="Gene3D" id="2.130.10.10">
    <property type="entry name" value="YVTN repeat-like/Quinoprotein amine dehydrogenase"/>
    <property type="match status" value="2"/>
</dbReference>
<dbReference type="FunCoup" id="A0A2R5G5V3">
    <property type="interactions" value="183"/>
</dbReference>
<dbReference type="GO" id="GO:0005737">
    <property type="term" value="C:cytoplasm"/>
    <property type="evidence" value="ECO:0007669"/>
    <property type="project" value="TreeGrafter"/>
</dbReference>
<evidence type="ECO:0000313" key="10">
    <source>
        <dbReference type="Proteomes" id="UP000241890"/>
    </source>
</evidence>
<dbReference type="EC" id="3.1.1.97" evidence="6"/>
<dbReference type="Proteomes" id="UP000241890">
    <property type="component" value="Unassembled WGS sequence"/>
</dbReference>
<dbReference type="InterPro" id="IPR015943">
    <property type="entry name" value="WD40/YVTN_repeat-like_dom_sf"/>
</dbReference>
<dbReference type="GO" id="GO:0061685">
    <property type="term" value="F:diphthine methylesterase activity"/>
    <property type="evidence" value="ECO:0007669"/>
    <property type="project" value="UniProtKB-EC"/>
</dbReference>
<comment type="pathway">
    <text evidence="1">Protein modification; peptidyl-diphthamide biosynthesis.</text>
</comment>
<dbReference type="InterPro" id="IPR036322">
    <property type="entry name" value="WD40_repeat_dom_sf"/>
</dbReference>
<dbReference type="GO" id="GO:0008168">
    <property type="term" value="F:methyltransferase activity"/>
    <property type="evidence" value="ECO:0007669"/>
    <property type="project" value="UniProtKB-KW"/>
</dbReference>
<reference evidence="9 10" key="1">
    <citation type="submission" date="2017-12" db="EMBL/GenBank/DDBJ databases">
        <title>Sequencing, de novo assembly and annotation of complete genome of a new Thraustochytrid species, strain FCC1311.</title>
        <authorList>
            <person name="Sedici K."/>
            <person name="Godart F."/>
            <person name="Aiese Cigliano R."/>
            <person name="Sanseverino W."/>
            <person name="Barakat M."/>
            <person name="Ortet P."/>
            <person name="Marechal E."/>
            <person name="Cagnac O."/>
            <person name="Amato A."/>
        </authorList>
    </citation>
    <scope>NUCLEOTIDE SEQUENCE [LARGE SCALE GENOMIC DNA]</scope>
</reference>
<dbReference type="PROSITE" id="PS50082">
    <property type="entry name" value="WD_REPEATS_2"/>
    <property type="match status" value="1"/>
</dbReference>
<dbReference type="GO" id="GO:0032259">
    <property type="term" value="P:methylation"/>
    <property type="evidence" value="ECO:0007669"/>
    <property type="project" value="UniProtKB-KW"/>
</dbReference>
<dbReference type="OrthoDB" id="1930760at2759"/>
<dbReference type="InParanoid" id="A0A2R5G5V3"/>
<evidence type="ECO:0000256" key="2">
    <source>
        <dbReference type="ARBA" id="ARBA00022574"/>
    </source>
</evidence>
<keyword evidence="3" id="KW-0677">Repeat</keyword>
<evidence type="ECO:0000256" key="4">
    <source>
        <dbReference type="ARBA" id="ARBA00022801"/>
    </source>
</evidence>
<keyword evidence="10" id="KW-1185">Reference proteome</keyword>
<dbReference type="PANTHER" id="PTHR46042">
    <property type="entry name" value="DIPHTHINE METHYLTRANSFERASE"/>
    <property type="match status" value="1"/>
</dbReference>
<dbReference type="Pfam" id="PF00400">
    <property type="entry name" value="WD40"/>
    <property type="match status" value="2"/>
</dbReference>
<sequence>MATTVPAAELELTKDNLGEAHIVALAKCGDCAERRPLQEEGVPADGTTVALALATYELDKTTNKRKGQIVPCTVAIAQDSACDQSPKYKLCPQTDVADLAGVFDIKWSADGNMLASAHADGTCQVRTVASLHEATPLAAAQLQTKDDEEEVEASESCFCLSLDWNDRAGCAPGEAKLAVSRSDGKLSVLAMRSDGLEAVHTWDAHAYPGPAPAEVWITAFDCFDPQVLISGADEAKLKLWDQRVGTDMPLGVCNVHDAGVCSAQFHPRKPNIFATGSYDSHVRIWDKRNLKKPTLEPLDTSGGVWRVKWHPTDDDRLLVAAMRSGFIETKISTSNAKLEPLRFYRDNFEPGRWEALGYGVDWLRVRGQPADLVVGASFYDRKGYLFSPTQCTAVQ</sequence>
<gene>
    <name evidence="9" type="ORF">FCC1311_026372</name>
</gene>
<dbReference type="PANTHER" id="PTHR46042:SF1">
    <property type="entry name" value="DIPHTHINE METHYLTRANSFERASE"/>
    <property type="match status" value="1"/>
</dbReference>
<evidence type="ECO:0000256" key="5">
    <source>
        <dbReference type="ARBA" id="ARBA00038092"/>
    </source>
</evidence>
<comment type="catalytic activity">
    <reaction evidence="7">
        <text>diphthine methyl ester-[translation elongation factor 2] + H2O = diphthine-[translation elongation factor 2] + methanol + H(+)</text>
        <dbReference type="Rhea" id="RHEA:42656"/>
        <dbReference type="Rhea" id="RHEA-COMP:10172"/>
        <dbReference type="Rhea" id="RHEA-COMP:10173"/>
        <dbReference type="ChEBI" id="CHEBI:15377"/>
        <dbReference type="ChEBI" id="CHEBI:15378"/>
        <dbReference type="ChEBI" id="CHEBI:17790"/>
        <dbReference type="ChEBI" id="CHEBI:79005"/>
        <dbReference type="ChEBI" id="CHEBI:82696"/>
        <dbReference type="EC" id="3.1.1.97"/>
    </reaction>
</comment>
<evidence type="ECO:0000256" key="7">
    <source>
        <dbReference type="ARBA" id="ARBA00047551"/>
    </source>
</evidence>
<dbReference type="InterPro" id="IPR052415">
    <property type="entry name" value="Diphthine_MTase"/>
</dbReference>
<evidence type="ECO:0000256" key="6">
    <source>
        <dbReference type="ARBA" id="ARBA00039131"/>
    </source>
</evidence>
<evidence type="ECO:0000256" key="8">
    <source>
        <dbReference type="PROSITE-ProRule" id="PRU00221"/>
    </source>
</evidence>
<dbReference type="PROSITE" id="PS50294">
    <property type="entry name" value="WD_REPEATS_REGION"/>
    <property type="match status" value="1"/>
</dbReference>
<dbReference type="GO" id="GO:0017183">
    <property type="term" value="P:protein histidyl modification to diphthamide"/>
    <property type="evidence" value="ECO:0007669"/>
    <property type="project" value="TreeGrafter"/>
</dbReference>
<dbReference type="SUPFAM" id="SSF50978">
    <property type="entry name" value="WD40 repeat-like"/>
    <property type="match status" value="1"/>
</dbReference>
<comment type="caution">
    <text evidence="9">The sequence shown here is derived from an EMBL/GenBank/DDBJ whole genome shotgun (WGS) entry which is preliminary data.</text>
</comment>
<feature type="repeat" description="WD" evidence="8">
    <location>
        <begin position="253"/>
        <end position="286"/>
    </location>
</feature>
<dbReference type="InterPro" id="IPR001680">
    <property type="entry name" value="WD40_rpt"/>
</dbReference>
<keyword evidence="9" id="KW-0489">Methyltransferase</keyword>